<gene>
    <name evidence="2" type="ordered locus">Saro_3088</name>
</gene>
<proteinExistence type="predicted"/>
<dbReference type="RefSeq" id="WP_011446727.1">
    <property type="nucleotide sequence ID" value="NC_007794.1"/>
</dbReference>
<name>Q2G3Q0_NOVAD</name>
<dbReference type="InterPro" id="IPR011059">
    <property type="entry name" value="Metal-dep_hydrolase_composite"/>
</dbReference>
<dbReference type="Pfam" id="PF07969">
    <property type="entry name" value="Amidohydro_3"/>
    <property type="match status" value="1"/>
</dbReference>
<evidence type="ECO:0000313" key="2">
    <source>
        <dbReference type="EMBL" id="ABD27523.1"/>
    </source>
</evidence>
<dbReference type="HOGENOM" id="CLU_016107_2_1_5"/>
<dbReference type="eggNOG" id="COG3653">
    <property type="taxonomic scope" value="Bacteria"/>
</dbReference>
<dbReference type="GO" id="GO:0004151">
    <property type="term" value="F:dihydroorotase activity"/>
    <property type="evidence" value="ECO:0007669"/>
    <property type="project" value="UniProtKB-EC"/>
</dbReference>
<dbReference type="SUPFAM" id="SSF51556">
    <property type="entry name" value="Metallo-dependent hydrolases"/>
    <property type="match status" value="1"/>
</dbReference>
<protein>
    <submittedName>
        <fullName evidence="2">Dihydroorotase</fullName>
        <ecNumber evidence="2">3.5.2.3</ecNumber>
    </submittedName>
</protein>
<dbReference type="InterPro" id="IPR032466">
    <property type="entry name" value="Metal_Hydrolase"/>
</dbReference>
<dbReference type="EMBL" id="CP000248">
    <property type="protein sequence ID" value="ABD27523.1"/>
    <property type="molecule type" value="Genomic_DNA"/>
</dbReference>
<keyword evidence="2" id="KW-0378">Hydrolase</keyword>
<reference evidence="3" key="1">
    <citation type="submission" date="2006-01" db="EMBL/GenBank/DDBJ databases">
        <title>Complete sequence of Novosphingobium aromaticivorans DSM 12444.</title>
        <authorList>
            <consortium name="US DOE Joint Genome Institute"/>
            <person name="Copeland A."/>
            <person name="Lucas S."/>
            <person name="Lapidus A."/>
            <person name="Barry K."/>
            <person name="Detter J.C."/>
            <person name="Glavina T."/>
            <person name="Hammon N."/>
            <person name="Israni S."/>
            <person name="Pitluck S."/>
            <person name="Chain P."/>
            <person name="Malfatti S."/>
            <person name="Shin M."/>
            <person name="Vergez L."/>
            <person name="Schmutz J."/>
            <person name="Larimer F."/>
            <person name="Land M."/>
            <person name="Kyrpides N."/>
            <person name="Ivanova N."/>
            <person name="Fredrickson J."/>
            <person name="Balkwill D."/>
            <person name="Romine M.F."/>
            <person name="Richardson P."/>
        </authorList>
    </citation>
    <scope>NUCLEOTIDE SEQUENCE [LARGE SCALE GENOMIC DNA]</scope>
    <source>
        <strain evidence="3">ATCC 700278 / DSM 12444 / CCUG 56034 / CIP 105152 / NBRC 16084 / F199</strain>
    </source>
</reference>
<dbReference type="Gene3D" id="2.30.40.10">
    <property type="entry name" value="Urease, subunit C, domain 1"/>
    <property type="match status" value="1"/>
</dbReference>
<dbReference type="CDD" id="cd01297">
    <property type="entry name" value="D-aminoacylase"/>
    <property type="match status" value="1"/>
</dbReference>
<dbReference type="EC" id="3.5.2.3" evidence="2"/>
<feature type="domain" description="Amidohydrolase 3" evidence="1">
    <location>
        <begin position="46"/>
        <end position="552"/>
    </location>
</feature>
<evidence type="ECO:0000313" key="3">
    <source>
        <dbReference type="Proteomes" id="UP000009134"/>
    </source>
</evidence>
<dbReference type="KEGG" id="nar:Saro_3088"/>
<dbReference type="AlphaFoldDB" id="Q2G3Q0"/>
<organism evidence="2 3">
    <name type="scientific">Novosphingobium aromaticivorans (strain ATCC 700278 / DSM 12444 / CCUG 56034 / CIP 105152 / NBRC 16084 / F199)</name>
    <dbReference type="NCBI Taxonomy" id="279238"/>
    <lineage>
        <taxon>Bacteria</taxon>
        <taxon>Pseudomonadati</taxon>
        <taxon>Pseudomonadota</taxon>
        <taxon>Alphaproteobacteria</taxon>
        <taxon>Sphingomonadales</taxon>
        <taxon>Sphingomonadaceae</taxon>
        <taxon>Novosphingobium</taxon>
    </lineage>
</organism>
<accession>Q2G3Q0</accession>
<dbReference type="SUPFAM" id="SSF51338">
    <property type="entry name" value="Composite domain of metallo-dependent hydrolases"/>
    <property type="match status" value="1"/>
</dbReference>
<keyword evidence="3" id="KW-1185">Reference proteome</keyword>
<dbReference type="PANTHER" id="PTHR11647:SF1">
    <property type="entry name" value="COLLAPSIN RESPONSE MEDIATOR PROTEIN"/>
    <property type="match status" value="1"/>
</dbReference>
<evidence type="ECO:0000259" key="1">
    <source>
        <dbReference type="Pfam" id="PF07969"/>
    </source>
</evidence>
<dbReference type="InterPro" id="IPR050378">
    <property type="entry name" value="Metallo-dep_Hydrolases_sf"/>
</dbReference>
<dbReference type="Proteomes" id="UP000009134">
    <property type="component" value="Chromosome"/>
</dbReference>
<sequence length="570" mass="61440">MSAFDIVLREGTVVDGTGADPFVADVAISGGRIAAIGPNLSRGTTEINASGQIVTPGFVDLHTHYDGQVTWDNRLAPSSYHGVTTAVIGNCGVGFAPCRRDAASRDAMVRLMEGVEDIPHPVLTEGLPWTWETFPDYLDFLASRTYDIDVAAYVPHAPLRVYVMGQRGADREPATQTDIAEMCRLLEQALDRGALGIATSRSLFHRSSDGTAIPTYQAAQAELMAFAEVLRAKGKGVFQIVEDIHVPGASLDNMRELARTSGRPLTFSIGTGNTGPYGYPRLLDELAAANAEGLVMKGQLMPRGIGMILGFELTLNPFYTTSTFARLAPLPLAERLEQLRRPEIRAAILSEPMDPDPALVLGRAVRDFDHMFLLGDDPDYEQPPERSIAGRAREAGITPEELAYDVMTEGESGGLLYLAMANYADGSLDAVGDILSHPDVVLGLGDGGAHVGTICDASYSTFALCHWARDRQRGRKTVADMVHRMTQATARVIGLEDRGELAVGKRADINVIDLAQLALRPPQVCHDLPAGGRRLIQRATGYSLTMLAGEIVLRDDEPTGLLPGRLIRAS</sequence>
<dbReference type="Gene3D" id="3.20.20.140">
    <property type="entry name" value="Metal-dependent hydrolases"/>
    <property type="match status" value="2"/>
</dbReference>
<dbReference type="PANTHER" id="PTHR11647">
    <property type="entry name" value="HYDRANTOINASE/DIHYDROPYRIMIDINASE FAMILY MEMBER"/>
    <property type="match status" value="1"/>
</dbReference>
<dbReference type="InterPro" id="IPR013108">
    <property type="entry name" value="Amidohydro_3"/>
</dbReference>
<dbReference type="GO" id="GO:0005829">
    <property type="term" value="C:cytosol"/>
    <property type="evidence" value="ECO:0007669"/>
    <property type="project" value="TreeGrafter"/>
</dbReference>
<dbReference type="STRING" id="279238.Saro_3088"/>